<name>A0ABQ5K497_9EUKA</name>
<keyword evidence="2" id="KW-1185">Reference proteome</keyword>
<evidence type="ECO:0000313" key="1">
    <source>
        <dbReference type="EMBL" id="GKT27404.1"/>
    </source>
</evidence>
<gene>
    <name evidence="1" type="ORF">ADUPG1_000029</name>
</gene>
<dbReference type="Proteomes" id="UP001057375">
    <property type="component" value="Unassembled WGS sequence"/>
</dbReference>
<sequence>MVKGKNYWYCKESEEYDQSEEAQRMLKGEGEVTLSHLSIPFPSPSPMKGAYICVDEYDSSPSLLFTFTDCDGKKTCKKYEFTKPENDYEWHFLPIDLDNVVLCEIEGKGTWYEKKSRCFCINSLVFTVPKETVVSELLSLLPWEHSKDDIVTKLEKTCYYFGQDLTSRGTISYGKSYGKRRTSSEE</sequence>
<dbReference type="EMBL" id="BQXS01000011">
    <property type="protein sequence ID" value="GKT27404.1"/>
    <property type="molecule type" value="Genomic_DNA"/>
</dbReference>
<organism evidence="1 2">
    <name type="scientific">Aduncisulcus paluster</name>
    <dbReference type="NCBI Taxonomy" id="2918883"/>
    <lineage>
        <taxon>Eukaryota</taxon>
        <taxon>Metamonada</taxon>
        <taxon>Carpediemonas-like organisms</taxon>
        <taxon>Aduncisulcus</taxon>
    </lineage>
</organism>
<proteinExistence type="predicted"/>
<protein>
    <submittedName>
        <fullName evidence="1">Uncharacterized protein</fullName>
    </submittedName>
</protein>
<accession>A0ABQ5K497</accession>
<reference evidence="1" key="1">
    <citation type="submission" date="2022-03" db="EMBL/GenBank/DDBJ databases">
        <title>Draft genome sequence of Aduncisulcus paluster, a free-living microaerophilic Fornicata.</title>
        <authorList>
            <person name="Yuyama I."/>
            <person name="Kume K."/>
            <person name="Tamura T."/>
            <person name="Inagaki Y."/>
            <person name="Hashimoto T."/>
        </authorList>
    </citation>
    <scope>NUCLEOTIDE SEQUENCE</scope>
    <source>
        <strain evidence="1">NY0171</strain>
    </source>
</reference>
<evidence type="ECO:0000313" key="2">
    <source>
        <dbReference type="Proteomes" id="UP001057375"/>
    </source>
</evidence>
<comment type="caution">
    <text evidence="1">The sequence shown here is derived from an EMBL/GenBank/DDBJ whole genome shotgun (WGS) entry which is preliminary data.</text>
</comment>